<accession>A0AAF0BR29</accession>
<protein>
    <submittedName>
        <fullName evidence="1">Uncharacterized protein</fullName>
    </submittedName>
</protein>
<dbReference type="EMBL" id="CP116942">
    <property type="protein sequence ID" value="WCO65886.1"/>
    <property type="molecule type" value="Genomic_DNA"/>
</dbReference>
<dbReference type="RefSeq" id="WP_272735412.1">
    <property type="nucleotide sequence ID" value="NZ_CP116942.1"/>
</dbReference>
<evidence type="ECO:0000313" key="1">
    <source>
        <dbReference type="EMBL" id="WCO65886.1"/>
    </source>
</evidence>
<sequence>MSVVTRLMGRRPRRAALRWETLHAARTSERPEGMADLIARRTDGFTVTGVFTEAECQAAIAEMRRHEHLPAPFGSLLGMPLGRIGPDESRRAYLDDADRCRTIYERAFGVDPHTRVADALGPMATVPLVAPSEDGRRYSAGHVRFWEPGQGGLPAHAGNEFRDQLKDGAMRHLLTTTQVTDHMSYFVVLQRAARGGTLSVYDLVWDDVQETDQPWEDGTRDDSWFAEVPRLRLDPGPGDLIVFGGGWRWHRVDPLAGRRQRVSYGGFCGPSQDGSELHFWA</sequence>
<dbReference type="Proteomes" id="UP001216390">
    <property type="component" value="Chromosome"/>
</dbReference>
<reference evidence="1" key="1">
    <citation type="submission" date="2023-01" db="EMBL/GenBank/DDBJ databases">
        <title>The diversity of Class Acidimicrobiia in South China Sea sediment environments and the proposal of Iamia marina sp. nov., a novel species of the genus Iamia.</title>
        <authorList>
            <person name="He Y."/>
            <person name="Tian X."/>
        </authorList>
    </citation>
    <scope>NUCLEOTIDE SEQUENCE</scope>
    <source>
        <strain evidence="1">DSM 19957</strain>
    </source>
</reference>
<proteinExistence type="predicted"/>
<dbReference type="AlphaFoldDB" id="A0AAF0BR29"/>
<dbReference type="KEGG" id="ima:PO878_15390"/>
<name>A0AAF0BR29_9ACTN</name>
<keyword evidence="2" id="KW-1185">Reference proteome</keyword>
<organism evidence="1 2">
    <name type="scientific">Iamia majanohamensis</name>
    <dbReference type="NCBI Taxonomy" id="467976"/>
    <lineage>
        <taxon>Bacteria</taxon>
        <taxon>Bacillati</taxon>
        <taxon>Actinomycetota</taxon>
        <taxon>Acidimicrobiia</taxon>
        <taxon>Acidimicrobiales</taxon>
        <taxon>Iamiaceae</taxon>
        <taxon>Iamia</taxon>
    </lineage>
</organism>
<dbReference type="Pfam" id="PF22814">
    <property type="entry name" value="WelO5"/>
    <property type="match status" value="1"/>
</dbReference>
<evidence type="ECO:0000313" key="2">
    <source>
        <dbReference type="Proteomes" id="UP001216390"/>
    </source>
</evidence>
<dbReference type="InterPro" id="IPR055091">
    <property type="entry name" value="WelO5-like"/>
</dbReference>
<gene>
    <name evidence="1" type="ORF">PO878_15390</name>
</gene>